<evidence type="ECO:0000256" key="9">
    <source>
        <dbReference type="SAM" id="Phobius"/>
    </source>
</evidence>
<dbReference type="Proteomes" id="UP000001940">
    <property type="component" value="Chromosome II"/>
</dbReference>
<evidence type="ECO:0000256" key="8">
    <source>
        <dbReference type="ARBA" id="ARBA00023136"/>
    </source>
</evidence>
<reference evidence="10 11" key="1">
    <citation type="journal article" date="1998" name="Science">
        <title>Genome sequence of the nematode C. elegans: a platform for investigating biology.</title>
        <authorList>
            <consortium name="The C. elegans sequencing consortium"/>
            <person name="Sulson J.E."/>
            <person name="Waterston R."/>
        </authorList>
    </citation>
    <scope>NUCLEOTIDE SEQUENCE [LARGE SCALE GENOMIC DNA]</scope>
    <source>
        <strain evidence="10 11">Bristol N2</strain>
    </source>
</reference>
<evidence type="ECO:0000256" key="1">
    <source>
        <dbReference type="ARBA" id="ARBA00004225"/>
    </source>
</evidence>
<gene>
    <name evidence="10 12" type="primary">sfxn-1.4</name>
    <name evidence="12" type="ORF">C47D12.3</name>
    <name evidence="10" type="ORF">CELE_C47D12.3</name>
</gene>
<dbReference type="WormBase" id="C47D12.3b">
    <property type="protein sequence ID" value="CE44447"/>
    <property type="gene ID" value="WBGene00008137"/>
    <property type="gene designation" value="sfxn-1.4"/>
</dbReference>
<evidence type="ECO:0000313" key="12">
    <source>
        <dbReference type="WormBase" id="C47D12.3b"/>
    </source>
</evidence>
<evidence type="ECO:0000256" key="4">
    <source>
        <dbReference type="ARBA" id="ARBA00022692"/>
    </source>
</evidence>
<keyword evidence="6 9" id="KW-1133">Transmembrane helix</keyword>
<organism evidence="10 11">
    <name type="scientific">Caenorhabditis elegans</name>
    <dbReference type="NCBI Taxonomy" id="6239"/>
    <lineage>
        <taxon>Eukaryota</taxon>
        <taxon>Metazoa</taxon>
        <taxon>Ecdysozoa</taxon>
        <taxon>Nematoda</taxon>
        <taxon>Chromadorea</taxon>
        <taxon>Rhabditida</taxon>
        <taxon>Rhabditina</taxon>
        <taxon>Rhabditomorpha</taxon>
        <taxon>Rhabditoidea</taxon>
        <taxon>Rhabditidae</taxon>
        <taxon>Peloderinae</taxon>
        <taxon>Caenorhabditis</taxon>
    </lineage>
</organism>
<accession>D3KFU4</accession>
<dbReference type="EMBL" id="BX284602">
    <property type="protein sequence ID" value="CBJ25063.1"/>
    <property type="molecule type" value="Genomic_DNA"/>
</dbReference>
<dbReference type="OrthoDB" id="6608471at2759"/>
<evidence type="ECO:0000256" key="2">
    <source>
        <dbReference type="ARBA" id="ARBA00005974"/>
    </source>
</evidence>
<dbReference type="RefSeq" id="NP_001379510.1">
    <property type="nucleotide sequence ID" value="NM_001393201.1"/>
</dbReference>
<evidence type="ECO:0000313" key="10">
    <source>
        <dbReference type="EMBL" id="CBJ25063.1"/>
    </source>
</evidence>
<evidence type="ECO:0000256" key="5">
    <source>
        <dbReference type="ARBA" id="ARBA00022970"/>
    </source>
</evidence>
<dbReference type="GO" id="GO:0015075">
    <property type="term" value="F:monoatomic ion transmembrane transporter activity"/>
    <property type="evidence" value="ECO:0007669"/>
    <property type="project" value="InterPro"/>
</dbReference>
<comment type="similarity">
    <text evidence="2">Belongs to the sideroflexin family.</text>
</comment>
<dbReference type="GO" id="GO:0031966">
    <property type="term" value="C:mitochondrial membrane"/>
    <property type="evidence" value="ECO:0007669"/>
    <property type="project" value="UniProtKB-SubCell"/>
</dbReference>
<dbReference type="Pfam" id="PF03820">
    <property type="entry name" value="SFXNs"/>
    <property type="match status" value="1"/>
</dbReference>
<keyword evidence="5" id="KW-0029">Amino-acid transport</keyword>
<keyword evidence="11" id="KW-1185">Reference proteome</keyword>
<keyword evidence="3" id="KW-0813">Transport</keyword>
<dbReference type="AlphaFoldDB" id="D3KFU4"/>
<sequence length="156" mass="16963">MLKKWKNAPPILARLVPFAAIAFANAINIPMMRNKEFTNGIPVEDGEGRTMGFSTVAPGHAIPQVVLSRVGMAVPNMVLGPVILEQLSKTAWYTPGMAAPLQTLLCGFMLAFSTPICCALFPQKSSIQVDKLELSLQDHINKLANPPKVVYYNKGL</sequence>
<protein>
    <submittedName>
        <fullName evidence="10">Sideroflexin-2</fullName>
    </submittedName>
</protein>
<evidence type="ECO:0000256" key="7">
    <source>
        <dbReference type="ARBA" id="ARBA00023128"/>
    </source>
</evidence>
<dbReference type="AGR" id="WB:WBGene00008137"/>
<evidence type="ECO:0000256" key="6">
    <source>
        <dbReference type="ARBA" id="ARBA00022989"/>
    </source>
</evidence>
<feature type="transmembrane region" description="Helical" evidence="9">
    <location>
        <begin position="101"/>
        <end position="121"/>
    </location>
</feature>
<dbReference type="PANTHER" id="PTHR11153:SF35">
    <property type="entry name" value="SIDOREFLEXIN"/>
    <property type="match status" value="1"/>
</dbReference>
<keyword evidence="7" id="KW-0496">Mitochondrion</keyword>
<keyword evidence="4 9" id="KW-0812">Transmembrane</keyword>
<dbReference type="HOGENOM" id="CLU_039425_1_0_1"/>
<evidence type="ECO:0000256" key="3">
    <source>
        <dbReference type="ARBA" id="ARBA00022448"/>
    </source>
</evidence>
<keyword evidence="8 9" id="KW-0472">Membrane</keyword>
<evidence type="ECO:0000313" key="11">
    <source>
        <dbReference type="Proteomes" id="UP000001940"/>
    </source>
</evidence>
<comment type="subcellular location">
    <subcellularLocation>
        <location evidence="1">Mitochondrion membrane</location>
        <topology evidence="1">Multi-pass membrane protein</topology>
    </subcellularLocation>
</comment>
<dbReference type="CTD" id="183547"/>
<dbReference type="Bgee" id="WBGene00008137">
    <property type="expression patterns" value="Expressed in adult organism and 4 other cell types or tissues"/>
</dbReference>
<name>D3KFU4_CAEEL</name>
<dbReference type="PANTHER" id="PTHR11153">
    <property type="entry name" value="SIDEROFLEXIN"/>
    <property type="match status" value="1"/>
</dbReference>
<dbReference type="ExpressionAtlas" id="D3KFU4">
    <property type="expression patterns" value="baseline and differential"/>
</dbReference>
<dbReference type="GO" id="GO:0006865">
    <property type="term" value="P:amino acid transport"/>
    <property type="evidence" value="ECO:0007669"/>
    <property type="project" value="UniProtKB-KW"/>
</dbReference>
<dbReference type="GeneID" id="183547"/>
<proteinExistence type="inferred from homology"/>
<dbReference type="InterPro" id="IPR004686">
    <property type="entry name" value="Mtc"/>
</dbReference>